<sequence length="148" mass="15331">MAFQVTEVQRVLKGADYPMDGKELAALAKKNGGGGDLVDALKGVGTANGPNEVMKQLKGDLGGSTPGGNDADERRYKDVEGPSFQVNEVQKHLKGADYPMSGTQLAALAKKNGAGDDLVDALKGVGTANGPNEVMKQLKDHLGGRPDA</sequence>
<gene>
    <name evidence="2" type="ORF">FB558_7259</name>
</gene>
<feature type="region of interest" description="Disordered" evidence="1">
    <location>
        <begin position="57"/>
        <end position="76"/>
    </location>
</feature>
<dbReference type="Pfam" id="PF11387">
    <property type="entry name" value="DUF2795"/>
    <property type="match status" value="2"/>
</dbReference>
<dbReference type="RefSeq" id="WP_211367064.1">
    <property type="nucleotide sequence ID" value="NZ_VFPA01000005.1"/>
</dbReference>
<comment type="caution">
    <text evidence="2">The sequence shown here is derived from an EMBL/GenBank/DDBJ whole genome shotgun (WGS) entry which is preliminary data.</text>
</comment>
<evidence type="ECO:0000313" key="2">
    <source>
        <dbReference type="EMBL" id="TQM04228.1"/>
    </source>
</evidence>
<reference evidence="2 3" key="1">
    <citation type="submission" date="2019-06" db="EMBL/GenBank/DDBJ databases">
        <title>Sequencing the genomes of 1000 actinobacteria strains.</title>
        <authorList>
            <person name="Klenk H.-P."/>
        </authorList>
    </citation>
    <scope>NUCLEOTIDE SEQUENCE [LARGE SCALE GENOMIC DNA]</scope>
    <source>
        <strain evidence="2 3">DSM 45301</strain>
    </source>
</reference>
<dbReference type="EMBL" id="VFPA01000005">
    <property type="protein sequence ID" value="TQM04228.1"/>
    <property type="molecule type" value="Genomic_DNA"/>
</dbReference>
<protein>
    <submittedName>
        <fullName evidence="2">Uncharacterized protein DUF2795</fullName>
    </submittedName>
</protein>
<evidence type="ECO:0000313" key="3">
    <source>
        <dbReference type="Proteomes" id="UP000315677"/>
    </source>
</evidence>
<keyword evidence="3" id="KW-1185">Reference proteome</keyword>
<name>A0A543D4T0_9PSEU</name>
<proteinExistence type="predicted"/>
<accession>A0A543D4T0</accession>
<dbReference type="InterPro" id="IPR021527">
    <property type="entry name" value="DUF2795"/>
</dbReference>
<dbReference type="AlphaFoldDB" id="A0A543D4T0"/>
<dbReference type="Proteomes" id="UP000315677">
    <property type="component" value="Unassembled WGS sequence"/>
</dbReference>
<evidence type="ECO:0000256" key="1">
    <source>
        <dbReference type="SAM" id="MobiDB-lite"/>
    </source>
</evidence>
<organism evidence="2 3">
    <name type="scientific">Pseudonocardia kunmingensis</name>
    <dbReference type="NCBI Taxonomy" id="630975"/>
    <lineage>
        <taxon>Bacteria</taxon>
        <taxon>Bacillati</taxon>
        <taxon>Actinomycetota</taxon>
        <taxon>Actinomycetes</taxon>
        <taxon>Pseudonocardiales</taxon>
        <taxon>Pseudonocardiaceae</taxon>
        <taxon>Pseudonocardia</taxon>
    </lineage>
</organism>